<dbReference type="STRING" id="1314785.A0A165GYG1"/>
<dbReference type="PANTHER" id="PTHR34605:SF4">
    <property type="entry name" value="DNA ADENINE METHYLTRANSFERASE"/>
    <property type="match status" value="1"/>
</dbReference>
<feature type="non-terminal residue" evidence="2">
    <location>
        <position position="1"/>
    </location>
</feature>
<evidence type="ECO:0008006" key="4">
    <source>
        <dbReference type="Google" id="ProtNLM"/>
    </source>
</evidence>
<keyword evidence="3" id="KW-1185">Reference proteome</keyword>
<dbReference type="PANTHER" id="PTHR34605">
    <property type="entry name" value="PHAGE_INTEGRASE DOMAIN-CONTAINING PROTEIN"/>
    <property type="match status" value="1"/>
</dbReference>
<dbReference type="EMBL" id="KV427608">
    <property type="protein sequence ID" value="KZT10998.1"/>
    <property type="molecule type" value="Genomic_DNA"/>
</dbReference>
<protein>
    <recommendedName>
        <fullName evidence="4">DNA breaking-rejoining enzyme</fullName>
    </recommendedName>
</protein>
<keyword evidence="1" id="KW-0233">DNA recombination</keyword>
<dbReference type="InterPro" id="IPR011010">
    <property type="entry name" value="DNA_brk_join_enz"/>
</dbReference>
<name>A0A165GYG1_9APHY</name>
<gene>
    <name evidence="2" type="ORF">LAESUDRAFT_644183</name>
</gene>
<dbReference type="GeneID" id="63820869"/>
<dbReference type="InterPro" id="IPR013762">
    <property type="entry name" value="Integrase-like_cat_sf"/>
</dbReference>
<proteinExistence type="predicted"/>
<dbReference type="GO" id="GO:0006310">
    <property type="term" value="P:DNA recombination"/>
    <property type="evidence" value="ECO:0007669"/>
    <property type="project" value="UniProtKB-KW"/>
</dbReference>
<dbReference type="RefSeq" id="XP_040768738.1">
    <property type="nucleotide sequence ID" value="XM_040903839.1"/>
</dbReference>
<dbReference type="GO" id="GO:0015074">
    <property type="term" value="P:DNA integration"/>
    <property type="evidence" value="ECO:0007669"/>
    <property type="project" value="InterPro"/>
</dbReference>
<evidence type="ECO:0000256" key="1">
    <source>
        <dbReference type="ARBA" id="ARBA00023172"/>
    </source>
</evidence>
<dbReference type="InParanoid" id="A0A165GYG1"/>
<dbReference type="GO" id="GO:0003677">
    <property type="term" value="F:DNA binding"/>
    <property type="evidence" value="ECO:0007669"/>
    <property type="project" value="InterPro"/>
</dbReference>
<dbReference type="Gene3D" id="1.10.443.10">
    <property type="entry name" value="Intergrase catalytic core"/>
    <property type="match status" value="1"/>
</dbReference>
<dbReference type="InterPro" id="IPR052925">
    <property type="entry name" value="Phage_Integrase-like_Recomb"/>
</dbReference>
<accession>A0A165GYG1</accession>
<dbReference type="OrthoDB" id="3263117at2759"/>
<dbReference type="Proteomes" id="UP000076871">
    <property type="component" value="Unassembled WGS sequence"/>
</dbReference>
<reference evidence="2 3" key="1">
    <citation type="journal article" date="2016" name="Mol. Biol. Evol.">
        <title>Comparative Genomics of Early-Diverging Mushroom-Forming Fungi Provides Insights into the Origins of Lignocellulose Decay Capabilities.</title>
        <authorList>
            <person name="Nagy L.G."/>
            <person name="Riley R."/>
            <person name="Tritt A."/>
            <person name="Adam C."/>
            <person name="Daum C."/>
            <person name="Floudas D."/>
            <person name="Sun H."/>
            <person name="Yadav J.S."/>
            <person name="Pangilinan J."/>
            <person name="Larsson K.H."/>
            <person name="Matsuura K."/>
            <person name="Barry K."/>
            <person name="Labutti K."/>
            <person name="Kuo R."/>
            <person name="Ohm R.A."/>
            <person name="Bhattacharya S.S."/>
            <person name="Shirouzu T."/>
            <person name="Yoshinaga Y."/>
            <person name="Martin F.M."/>
            <person name="Grigoriev I.V."/>
            <person name="Hibbett D.S."/>
        </authorList>
    </citation>
    <scope>NUCLEOTIDE SEQUENCE [LARGE SCALE GENOMIC DNA]</scope>
    <source>
        <strain evidence="2 3">93-53</strain>
    </source>
</reference>
<evidence type="ECO:0000313" key="3">
    <source>
        <dbReference type="Proteomes" id="UP000076871"/>
    </source>
</evidence>
<evidence type="ECO:0000313" key="2">
    <source>
        <dbReference type="EMBL" id="KZT10998.1"/>
    </source>
</evidence>
<dbReference type="AlphaFoldDB" id="A0A165GYG1"/>
<sequence>FAFETDDGNWAPMTRPWFLNHCNAIWTSAGLCSMTGHSFRIGGATELLLHGTPPDVIAVQGRWKSHAFLDYRRRIEQILPVFITNSFDRSRVDLVRTSVAKFHVKYSH</sequence>
<organism evidence="2 3">
    <name type="scientific">Laetiporus sulphureus 93-53</name>
    <dbReference type="NCBI Taxonomy" id="1314785"/>
    <lineage>
        <taxon>Eukaryota</taxon>
        <taxon>Fungi</taxon>
        <taxon>Dikarya</taxon>
        <taxon>Basidiomycota</taxon>
        <taxon>Agaricomycotina</taxon>
        <taxon>Agaricomycetes</taxon>
        <taxon>Polyporales</taxon>
        <taxon>Laetiporus</taxon>
    </lineage>
</organism>
<dbReference type="SUPFAM" id="SSF56349">
    <property type="entry name" value="DNA breaking-rejoining enzymes"/>
    <property type="match status" value="1"/>
</dbReference>